<reference evidence="1 2" key="1">
    <citation type="submission" date="2020-12" db="EMBL/GenBank/DDBJ databases">
        <title>Comparative genomic insights into the epidemiology and virulence of plant pathogenic Pseudomonads from Turkey.</title>
        <authorList>
            <person name="Dillon M."/>
            <person name="Ruiz-Bedoya T."/>
            <person name="Bendalovic-Torma C."/>
            <person name="Guttman K.M."/>
            <person name="Kwak H."/>
            <person name="Middleton M.A."/>
            <person name="Wang P.W."/>
            <person name="Horuz S."/>
            <person name="Aysan Y."/>
            <person name="Guttman D.S."/>
        </authorList>
    </citation>
    <scope>NUCLEOTIDE SEQUENCE [LARGE SCALE GENOMIC DNA]</scope>
    <source>
        <strain evidence="1 2">S4_EA_3a</strain>
    </source>
</reference>
<comment type="caution">
    <text evidence="1">The sequence shown here is derived from an EMBL/GenBank/DDBJ whole genome shotgun (WGS) entry which is preliminary data.</text>
</comment>
<proteinExistence type="predicted"/>
<gene>
    <name evidence="1" type="ORF">YA0849_34555</name>
</gene>
<dbReference type="Proteomes" id="UP000614123">
    <property type="component" value="Unassembled WGS sequence"/>
</dbReference>
<keyword evidence="2" id="KW-1185">Reference proteome</keyword>
<sequence>MPTSDSIPAIYPPSDANLPSYKDLLAETIQLRTLLGQQMVNVCQMVEFVRTYGNPITTVAGGAAHLLSELLGQQLYESNPENYIQLSFESAMYPGGGDIVVTLQRTTGLTPHELRIQAEEESEQQKQRCILLKSALDNQRWQGDGRVEGPVFVESALTQLFESPAVSDWLKSALKSALDRDSVDAANDAEILADLLGRRCNSLLMGATQHLLGQG</sequence>
<accession>A0ABS0VR83</accession>
<name>A0ABS0VR83_PSEVE</name>
<dbReference type="RefSeq" id="WP_198718874.1">
    <property type="nucleotide sequence ID" value="NZ_JAAQWG010000162.1"/>
</dbReference>
<protein>
    <submittedName>
        <fullName evidence="1">Uncharacterized protein</fullName>
    </submittedName>
</protein>
<dbReference type="EMBL" id="JAEILD010000309">
    <property type="protein sequence ID" value="MBI6654036.1"/>
    <property type="molecule type" value="Genomic_DNA"/>
</dbReference>
<evidence type="ECO:0000313" key="1">
    <source>
        <dbReference type="EMBL" id="MBI6654036.1"/>
    </source>
</evidence>
<evidence type="ECO:0000313" key="2">
    <source>
        <dbReference type="Proteomes" id="UP000614123"/>
    </source>
</evidence>
<organism evidence="1 2">
    <name type="scientific">Pseudomonas veronii</name>
    <dbReference type="NCBI Taxonomy" id="76761"/>
    <lineage>
        <taxon>Bacteria</taxon>
        <taxon>Pseudomonadati</taxon>
        <taxon>Pseudomonadota</taxon>
        <taxon>Gammaproteobacteria</taxon>
        <taxon>Pseudomonadales</taxon>
        <taxon>Pseudomonadaceae</taxon>
        <taxon>Pseudomonas</taxon>
    </lineage>
</organism>